<protein>
    <submittedName>
        <fullName evidence="1">Uncharacterized protein</fullName>
    </submittedName>
</protein>
<dbReference type="Proteomes" id="UP000266673">
    <property type="component" value="Unassembled WGS sequence"/>
</dbReference>
<proteinExistence type="predicted"/>
<gene>
    <name evidence="1" type="ORF">C2G38_2034732</name>
</gene>
<dbReference type="AlphaFoldDB" id="A0A397VMA4"/>
<keyword evidence="2" id="KW-1185">Reference proteome</keyword>
<dbReference type="EMBL" id="QKWP01000384">
    <property type="protein sequence ID" value="RIB21023.1"/>
    <property type="molecule type" value="Genomic_DNA"/>
</dbReference>
<organism evidence="1 2">
    <name type="scientific">Gigaspora rosea</name>
    <dbReference type="NCBI Taxonomy" id="44941"/>
    <lineage>
        <taxon>Eukaryota</taxon>
        <taxon>Fungi</taxon>
        <taxon>Fungi incertae sedis</taxon>
        <taxon>Mucoromycota</taxon>
        <taxon>Glomeromycotina</taxon>
        <taxon>Glomeromycetes</taxon>
        <taxon>Diversisporales</taxon>
        <taxon>Gigasporaceae</taxon>
        <taxon>Gigaspora</taxon>
    </lineage>
</organism>
<evidence type="ECO:0000313" key="1">
    <source>
        <dbReference type="EMBL" id="RIB21023.1"/>
    </source>
</evidence>
<reference evidence="1 2" key="1">
    <citation type="submission" date="2018-06" db="EMBL/GenBank/DDBJ databases">
        <title>Comparative genomics reveals the genomic features of Rhizophagus irregularis, R. cerebriforme, R. diaphanum and Gigaspora rosea, and their symbiotic lifestyle signature.</title>
        <authorList>
            <person name="Morin E."/>
            <person name="San Clemente H."/>
            <person name="Chen E.C.H."/>
            <person name="De La Providencia I."/>
            <person name="Hainaut M."/>
            <person name="Kuo A."/>
            <person name="Kohler A."/>
            <person name="Murat C."/>
            <person name="Tang N."/>
            <person name="Roy S."/>
            <person name="Loubradou J."/>
            <person name="Henrissat B."/>
            <person name="Grigoriev I.V."/>
            <person name="Corradi N."/>
            <person name="Roux C."/>
            <person name="Martin F.M."/>
        </authorList>
    </citation>
    <scope>NUCLEOTIDE SEQUENCE [LARGE SCALE GENOMIC DNA]</scope>
    <source>
        <strain evidence="1 2">DAOM 194757</strain>
    </source>
</reference>
<accession>A0A397VMA4</accession>
<evidence type="ECO:0000313" key="2">
    <source>
        <dbReference type="Proteomes" id="UP000266673"/>
    </source>
</evidence>
<dbReference type="OrthoDB" id="2127057at2759"/>
<name>A0A397VMA4_9GLOM</name>
<comment type="caution">
    <text evidence="1">The sequence shown here is derived from an EMBL/GenBank/DDBJ whole genome shotgun (WGS) entry which is preliminary data.</text>
</comment>
<sequence>MTYTTNIGYFYNMPVRIYGLYAYNTNSPPTISFVNPIYVFLQGTGDDTTNVLQPSVVDFIPGDDGYSDLKRVTIVTGLTSNSGTIKSYDDLKKLGNNVRIIESDIYVNLAIVGFSAKLEFPSDGPEMFGYYKGVQFRYFNFGVNPAGNATAPIYHVYAKNGTQIAAIPGTIPGLSNYSGIWNIYNLTATDESVPITSYNQIANLEKVFSGIVSNCPVSTTTLTRFSGPNSKKRS</sequence>